<keyword evidence="1" id="KW-0472">Membrane</keyword>
<gene>
    <name evidence="2" type="ORF">H9751_08560</name>
</gene>
<dbReference type="EMBL" id="DWVP01000020">
    <property type="protein sequence ID" value="HJC85580.1"/>
    <property type="molecule type" value="Genomic_DNA"/>
</dbReference>
<protein>
    <submittedName>
        <fullName evidence="2">DUF3180 domain-containing protein</fullName>
    </submittedName>
</protein>
<evidence type="ECO:0000313" key="3">
    <source>
        <dbReference type="Proteomes" id="UP000823858"/>
    </source>
</evidence>
<sequence>MGGMTPRRDNRTGPGPALSTTSIGLLLLAAAGAVLVGLAGSWMFYGDLPPVKVSGSVAMWVFAALAVVLAVVVKHRVEDGRIGQDSSQLSPVFVARCAVLGMATAWIGAVVGGLYGGVTIYVLLRHSDLLAAQQDTPGAVTCLVAGAAMAASGVWLERSCLVPPGGADPDNGTGDVLLTP</sequence>
<comment type="caution">
    <text evidence="2">The sequence shown here is derived from an EMBL/GenBank/DDBJ whole genome shotgun (WGS) entry which is preliminary data.</text>
</comment>
<keyword evidence="1" id="KW-1133">Transmembrane helix</keyword>
<accession>A0A9D2QDG7</accession>
<evidence type="ECO:0000256" key="1">
    <source>
        <dbReference type="SAM" id="Phobius"/>
    </source>
</evidence>
<dbReference type="AlphaFoldDB" id="A0A9D2QDG7"/>
<evidence type="ECO:0000313" key="2">
    <source>
        <dbReference type="EMBL" id="HJC85580.1"/>
    </source>
</evidence>
<organism evidence="2 3">
    <name type="scientific">Candidatus Corynebacterium faecigallinarum</name>
    <dbReference type="NCBI Taxonomy" id="2838528"/>
    <lineage>
        <taxon>Bacteria</taxon>
        <taxon>Bacillati</taxon>
        <taxon>Actinomycetota</taxon>
        <taxon>Actinomycetes</taxon>
        <taxon>Mycobacteriales</taxon>
        <taxon>Corynebacteriaceae</taxon>
        <taxon>Corynebacterium</taxon>
    </lineage>
</organism>
<keyword evidence="1" id="KW-0812">Transmembrane</keyword>
<reference evidence="2" key="1">
    <citation type="journal article" date="2021" name="PeerJ">
        <title>Extensive microbial diversity within the chicken gut microbiome revealed by metagenomics and culture.</title>
        <authorList>
            <person name="Gilroy R."/>
            <person name="Ravi A."/>
            <person name="Getino M."/>
            <person name="Pursley I."/>
            <person name="Horton D.L."/>
            <person name="Alikhan N.F."/>
            <person name="Baker D."/>
            <person name="Gharbi K."/>
            <person name="Hall N."/>
            <person name="Watson M."/>
            <person name="Adriaenssens E.M."/>
            <person name="Foster-Nyarko E."/>
            <person name="Jarju S."/>
            <person name="Secka A."/>
            <person name="Antonio M."/>
            <person name="Oren A."/>
            <person name="Chaudhuri R.R."/>
            <person name="La Ragione R."/>
            <person name="Hildebrand F."/>
            <person name="Pallen M.J."/>
        </authorList>
    </citation>
    <scope>NUCLEOTIDE SEQUENCE</scope>
    <source>
        <strain evidence="2">ChiHjej13B12-4958</strain>
    </source>
</reference>
<feature type="transmembrane region" description="Helical" evidence="1">
    <location>
        <begin position="21"/>
        <end position="45"/>
    </location>
</feature>
<name>A0A9D2QDG7_9CORY</name>
<feature type="transmembrane region" description="Helical" evidence="1">
    <location>
        <begin position="93"/>
        <end position="124"/>
    </location>
</feature>
<reference evidence="2" key="2">
    <citation type="submission" date="2021-04" db="EMBL/GenBank/DDBJ databases">
        <authorList>
            <person name="Gilroy R."/>
        </authorList>
    </citation>
    <scope>NUCLEOTIDE SEQUENCE</scope>
    <source>
        <strain evidence="2">ChiHjej13B12-4958</strain>
    </source>
</reference>
<dbReference type="Proteomes" id="UP000823858">
    <property type="component" value="Unassembled WGS sequence"/>
</dbReference>
<dbReference type="InterPro" id="IPR021517">
    <property type="entry name" value="DUF3180"/>
</dbReference>
<dbReference type="Pfam" id="PF11377">
    <property type="entry name" value="DUF3180"/>
    <property type="match status" value="1"/>
</dbReference>
<feature type="transmembrane region" description="Helical" evidence="1">
    <location>
        <begin position="57"/>
        <end position="73"/>
    </location>
</feature>
<proteinExistence type="predicted"/>